<dbReference type="EMBL" id="CP032698">
    <property type="protein sequence ID" value="AYG79804.1"/>
    <property type="molecule type" value="Genomic_DNA"/>
</dbReference>
<dbReference type="AlphaFoldDB" id="A0A387H8M4"/>
<dbReference type="Proteomes" id="UP000271554">
    <property type="component" value="Chromosome"/>
</dbReference>
<dbReference type="RefSeq" id="WP_120720844.1">
    <property type="nucleotide sequence ID" value="NZ_CP032698.1"/>
</dbReference>
<feature type="transmembrane region" description="Helical" evidence="6">
    <location>
        <begin position="163"/>
        <end position="187"/>
    </location>
</feature>
<dbReference type="GO" id="GO:0022857">
    <property type="term" value="F:transmembrane transporter activity"/>
    <property type="evidence" value="ECO:0007669"/>
    <property type="project" value="InterPro"/>
</dbReference>
<evidence type="ECO:0000256" key="4">
    <source>
        <dbReference type="ARBA" id="ARBA00022989"/>
    </source>
</evidence>
<comment type="subcellular location">
    <subcellularLocation>
        <location evidence="1">Cell membrane</location>
        <topology evidence="1">Multi-pass membrane protein</topology>
    </subcellularLocation>
</comment>
<dbReference type="PANTHER" id="PTHR23513">
    <property type="entry name" value="INTEGRAL MEMBRANE EFFLUX PROTEIN-RELATED"/>
    <property type="match status" value="1"/>
</dbReference>
<dbReference type="Pfam" id="PF07690">
    <property type="entry name" value="MFS_1"/>
    <property type="match status" value="1"/>
</dbReference>
<evidence type="ECO:0000313" key="7">
    <source>
        <dbReference type="EMBL" id="AYG79804.1"/>
    </source>
</evidence>
<evidence type="ECO:0000313" key="8">
    <source>
        <dbReference type="Proteomes" id="UP000271554"/>
    </source>
</evidence>
<feature type="transmembrane region" description="Helical" evidence="6">
    <location>
        <begin position="257"/>
        <end position="278"/>
    </location>
</feature>
<dbReference type="Gene3D" id="1.20.1250.20">
    <property type="entry name" value="MFS general substrate transporter like domains"/>
    <property type="match status" value="1"/>
</dbReference>
<dbReference type="InterPro" id="IPR011701">
    <property type="entry name" value="MFS"/>
</dbReference>
<evidence type="ECO:0000256" key="6">
    <source>
        <dbReference type="SAM" id="Phobius"/>
    </source>
</evidence>
<dbReference type="CDD" id="cd06173">
    <property type="entry name" value="MFS_MefA_like"/>
    <property type="match status" value="1"/>
</dbReference>
<keyword evidence="5 6" id="KW-0472">Membrane</keyword>
<keyword evidence="4 6" id="KW-1133">Transmembrane helix</keyword>
<keyword evidence="3 6" id="KW-0812">Transmembrane</keyword>
<dbReference type="InterPro" id="IPR036259">
    <property type="entry name" value="MFS_trans_sf"/>
</dbReference>
<feature type="transmembrane region" description="Helical" evidence="6">
    <location>
        <begin position="351"/>
        <end position="370"/>
    </location>
</feature>
<evidence type="ECO:0000256" key="2">
    <source>
        <dbReference type="ARBA" id="ARBA00022475"/>
    </source>
</evidence>
<reference evidence="7 8" key="1">
    <citation type="submission" date="2018-10" db="EMBL/GenBank/DDBJ databases">
        <title>Relationship between Morphology and Antimicrobial Activity in Streptomyces.</title>
        <authorList>
            <person name="Kang H.J."/>
            <person name="Kim S.B."/>
        </authorList>
    </citation>
    <scope>NUCLEOTIDE SEQUENCE [LARGE SCALE GENOMIC DNA]</scope>
    <source>
        <strain evidence="7 8">BH38</strain>
    </source>
</reference>
<dbReference type="KEGG" id="shun:DWB77_01922"/>
<feature type="transmembrane region" description="Helical" evidence="6">
    <location>
        <begin position="376"/>
        <end position="395"/>
    </location>
</feature>
<organism evidence="7 8">
    <name type="scientific">Streptomyces hundungensis</name>
    <dbReference type="NCBI Taxonomy" id="1077946"/>
    <lineage>
        <taxon>Bacteria</taxon>
        <taxon>Bacillati</taxon>
        <taxon>Actinomycetota</taxon>
        <taxon>Actinomycetes</taxon>
        <taxon>Kitasatosporales</taxon>
        <taxon>Streptomycetaceae</taxon>
        <taxon>Streptomyces</taxon>
    </lineage>
</organism>
<proteinExistence type="predicted"/>
<dbReference type="SUPFAM" id="SSF103473">
    <property type="entry name" value="MFS general substrate transporter"/>
    <property type="match status" value="1"/>
</dbReference>
<keyword evidence="8" id="KW-1185">Reference proteome</keyword>
<feature type="transmembrane region" description="Helical" evidence="6">
    <location>
        <begin position="55"/>
        <end position="75"/>
    </location>
</feature>
<evidence type="ECO:0000256" key="3">
    <source>
        <dbReference type="ARBA" id="ARBA00022692"/>
    </source>
</evidence>
<dbReference type="GO" id="GO:0005886">
    <property type="term" value="C:plasma membrane"/>
    <property type="evidence" value="ECO:0007669"/>
    <property type="project" value="UniProtKB-SubCell"/>
</dbReference>
<protein>
    <submittedName>
        <fullName evidence="7">Bacilysin exporter BacE</fullName>
    </submittedName>
</protein>
<keyword evidence="2" id="KW-1003">Cell membrane</keyword>
<feature type="transmembrane region" description="Helical" evidence="6">
    <location>
        <begin position="311"/>
        <end position="330"/>
    </location>
</feature>
<evidence type="ECO:0000256" key="1">
    <source>
        <dbReference type="ARBA" id="ARBA00004651"/>
    </source>
</evidence>
<evidence type="ECO:0000256" key="5">
    <source>
        <dbReference type="ARBA" id="ARBA00023136"/>
    </source>
</evidence>
<sequence length="420" mass="43276">MNLRKFQAFSGPLSDSRFRVLWFGQTLSYAGSAIFPVALTLALVQGVGSATDLGLVLASAAVGEALFLLVGGVWADRLPRQKVMIAADSIRCVAHVFIGLRIVSGQAGLAELMLASACVGAATGFFLPASSGLVPSTVTPELLQRANAVMAVSRRSAMMLGPAAATTIALTIGPGWAMVIDGATFAVNALMLSRLRVGHVAAPRESFLKELREGWGEIRERTWLWSNYAAHGCWNLSRTVYFTVGAATVISGLGGEVAWGIIAQGATVGALTGALVSLRVRTSRPLVVINICLSLGAIPLALIALGAPTALIAVGAGVMAFALGLMGTLWDTAVQQQIPTDRMSRVSAYEWLLSSALIPLGMALAGPLAGLVGAKAALYGAAALMAVSSLGVLAIPEVRRLGRAHGPVVAEEADPISAGA</sequence>
<feature type="transmembrane region" description="Helical" evidence="6">
    <location>
        <begin position="285"/>
        <end position="305"/>
    </location>
</feature>
<dbReference type="OrthoDB" id="3539228at2"/>
<dbReference type="PANTHER" id="PTHR23513:SF11">
    <property type="entry name" value="STAPHYLOFERRIN A TRANSPORTER"/>
    <property type="match status" value="1"/>
</dbReference>
<accession>A0A387H8M4</accession>
<gene>
    <name evidence="7" type="primary">bacE</name>
    <name evidence="7" type="ORF">DWB77_01922</name>
</gene>
<name>A0A387H8M4_9ACTN</name>
<feature type="transmembrane region" description="Helical" evidence="6">
    <location>
        <begin position="20"/>
        <end position="43"/>
    </location>
</feature>